<accession>A0A9Q0EL11</accession>
<proteinExistence type="predicted"/>
<feature type="region of interest" description="Disordered" evidence="1">
    <location>
        <begin position="39"/>
        <end position="66"/>
    </location>
</feature>
<keyword evidence="3" id="KW-1185">Reference proteome</keyword>
<sequence length="66" mass="7506">MKRAHGSLKRTHLYTYSGQTTKETLTMLSLDQKVCVDSASRVQTERKETRRGGPSTLDHKDCPSPW</sequence>
<dbReference type="AlphaFoldDB" id="A0A9Q0EL11"/>
<reference evidence="2" key="1">
    <citation type="submission" date="2022-07" db="EMBL/GenBank/DDBJ databases">
        <title>Chromosome-level genome of Muraenolepis orangiensis.</title>
        <authorList>
            <person name="Kim J."/>
        </authorList>
    </citation>
    <scope>NUCLEOTIDE SEQUENCE</scope>
    <source>
        <strain evidence="2">KU_S4_2022</strain>
        <tissue evidence="2">Muscle</tissue>
    </source>
</reference>
<evidence type="ECO:0000313" key="2">
    <source>
        <dbReference type="EMBL" id="KAJ3606287.1"/>
    </source>
</evidence>
<dbReference type="Proteomes" id="UP001148018">
    <property type="component" value="Unassembled WGS sequence"/>
</dbReference>
<feature type="compositionally biased region" description="Basic and acidic residues" evidence="1">
    <location>
        <begin position="43"/>
        <end position="66"/>
    </location>
</feature>
<evidence type="ECO:0000313" key="3">
    <source>
        <dbReference type="Proteomes" id="UP001148018"/>
    </source>
</evidence>
<comment type="caution">
    <text evidence="2">The sequence shown here is derived from an EMBL/GenBank/DDBJ whole genome shotgun (WGS) entry which is preliminary data.</text>
</comment>
<protein>
    <submittedName>
        <fullName evidence="2">Uncharacterized protein</fullName>
    </submittedName>
</protein>
<gene>
    <name evidence="2" type="ORF">NHX12_025808</name>
</gene>
<name>A0A9Q0EL11_9TELE</name>
<dbReference type="EMBL" id="JANIIK010000042">
    <property type="protein sequence ID" value="KAJ3606287.1"/>
    <property type="molecule type" value="Genomic_DNA"/>
</dbReference>
<organism evidence="2 3">
    <name type="scientific">Muraenolepis orangiensis</name>
    <name type="common">Patagonian moray cod</name>
    <dbReference type="NCBI Taxonomy" id="630683"/>
    <lineage>
        <taxon>Eukaryota</taxon>
        <taxon>Metazoa</taxon>
        <taxon>Chordata</taxon>
        <taxon>Craniata</taxon>
        <taxon>Vertebrata</taxon>
        <taxon>Euteleostomi</taxon>
        <taxon>Actinopterygii</taxon>
        <taxon>Neopterygii</taxon>
        <taxon>Teleostei</taxon>
        <taxon>Neoteleostei</taxon>
        <taxon>Acanthomorphata</taxon>
        <taxon>Zeiogadaria</taxon>
        <taxon>Gadariae</taxon>
        <taxon>Gadiformes</taxon>
        <taxon>Muraenolepidoidei</taxon>
        <taxon>Muraenolepididae</taxon>
        <taxon>Muraenolepis</taxon>
    </lineage>
</organism>
<evidence type="ECO:0000256" key="1">
    <source>
        <dbReference type="SAM" id="MobiDB-lite"/>
    </source>
</evidence>